<comment type="pathway">
    <text evidence="2 8">One-carbon metabolism; tetrahydrofolate interconversion.</text>
</comment>
<accession>A0A523W7G8</accession>
<dbReference type="PANTHER" id="PTHR45754:SF3">
    <property type="entry name" value="METHYLENETETRAHYDROFOLATE REDUCTASE (NADPH)"/>
    <property type="match status" value="1"/>
</dbReference>
<dbReference type="UniPathway" id="UPA00193"/>
<dbReference type="GO" id="GO:0009086">
    <property type="term" value="P:methionine biosynthetic process"/>
    <property type="evidence" value="ECO:0007669"/>
    <property type="project" value="TreeGrafter"/>
</dbReference>
<dbReference type="InterPro" id="IPR029041">
    <property type="entry name" value="FAD-linked_oxidoreductase-like"/>
</dbReference>
<proteinExistence type="inferred from homology"/>
<dbReference type="GO" id="GO:0106312">
    <property type="term" value="F:methylenetetrahydrofolate reductase (NADH) activity"/>
    <property type="evidence" value="ECO:0007669"/>
    <property type="project" value="UniProtKB-EC"/>
</dbReference>
<dbReference type="Pfam" id="PF12225">
    <property type="entry name" value="DUF5981"/>
    <property type="match status" value="1"/>
</dbReference>
<protein>
    <recommendedName>
        <fullName evidence="8">Methylenetetrahydrofolate reductase</fullName>
    </recommendedName>
</protein>
<organism evidence="10 11">
    <name type="scientific">Aerophobetes bacterium</name>
    <dbReference type="NCBI Taxonomy" id="2030807"/>
    <lineage>
        <taxon>Bacteria</taxon>
        <taxon>Candidatus Aerophobota</taxon>
    </lineage>
</organism>
<evidence type="ECO:0000259" key="9">
    <source>
        <dbReference type="Pfam" id="PF12225"/>
    </source>
</evidence>
<evidence type="ECO:0000256" key="8">
    <source>
        <dbReference type="RuleBase" id="RU003862"/>
    </source>
</evidence>
<comment type="catalytic activity">
    <reaction evidence="7">
        <text>(6S)-5-methyl-5,6,7,8-tetrahydrofolate + NAD(+) = (6R)-5,10-methylene-5,6,7,8-tetrahydrofolate + NADH + H(+)</text>
        <dbReference type="Rhea" id="RHEA:19821"/>
        <dbReference type="ChEBI" id="CHEBI:15378"/>
        <dbReference type="ChEBI" id="CHEBI:15636"/>
        <dbReference type="ChEBI" id="CHEBI:18608"/>
        <dbReference type="ChEBI" id="CHEBI:57540"/>
        <dbReference type="ChEBI" id="CHEBI:57945"/>
        <dbReference type="EC" id="1.5.1.54"/>
    </reaction>
    <physiologicalReaction direction="right-to-left" evidence="7">
        <dbReference type="Rhea" id="RHEA:19823"/>
    </physiologicalReaction>
</comment>
<evidence type="ECO:0000256" key="7">
    <source>
        <dbReference type="ARBA" id="ARBA00048628"/>
    </source>
</evidence>
<evidence type="ECO:0000256" key="6">
    <source>
        <dbReference type="ARBA" id="ARBA00023002"/>
    </source>
</evidence>
<reference evidence="10 11" key="1">
    <citation type="submission" date="2019-03" db="EMBL/GenBank/DDBJ databases">
        <title>Metabolic potential of uncultured bacteria and archaea associated with petroleum seepage in deep-sea sediments.</title>
        <authorList>
            <person name="Dong X."/>
            <person name="Hubert C."/>
        </authorList>
    </citation>
    <scope>NUCLEOTIDE SEQUENCE [LARGE SCALE GENOMIC DNA]</scope>
    <source>
        <strain evidence="10">E29_bin52</strain>
    </source>
</reference>
<evidence type="ECO:0000313" key="11">
    <source>
        <dbReference type="Proteomes" id="UP000319130"/>
    </source>
</evidence>
<dbReference type="AlphaFoldDB" id="A0A523W7G8"/>
<dbReference type="Pfam" id="PF02219">
    <property type="entry name" value="MTHFR"/>
    <property type="match status" value="1"/>
</dbReference>
<sequence>MEADDYISISGDDYVSLSHLVESVGLREKLNTKLRERVNTLREAILDPDTFCITWEQIPGRGAFEIQQEEIIENVEKAAKGEAIHAISVTDNPGGNPALSTEMLCAEIKKLEIEPLVHLACRDKNRNEIESMLYGLAAAGVRNLLVLTGDYPSNDAFKGRPKPVFDLDPVHVLQLAEMMNKGLEHEVMRRKRTLAPTDFFAGVCVAPFKQLEAELMGQYNKLRKKIEGGAKFIITQVGYDARKFHELLLWLRINGYDIPVLVNIYIMPYGTARLMNDNQIPGCVVTDKLLAEVAEEAKAEDKGRSARLTRAAKMYAIAKGMGFAGAHIGGHGITYEAVEYVIEKGEELSKDWESLVAEFDYPQRNGFYFFEKDTKTGLNLDKPAARPSKFSLQLMYRFCRVAHALLFEPKSPSFKMLKPFARLMDSSPTSKKTFGYFEHLLKVALFGCMNCGDCALFDVAYLCPMSRCPKDQRNGPCGGSYEGWCEVYPNERKCIWVRAYERLKAFNEEDEIGAYVVPPCNWELWETPSWLNFYFGRDHTAIRLGIETQQDGASLEKSSIATSEIPSSG</sequence>
<evidence type="ECO:0000256" key="1">
    <source>
        <dbReference type="ARBA" id="ARBA00001974"/>
    </source>
</evidence>
<dbReference type="SUPFAM" id="SSF51730">
    <property type="entry name" value="FAD-linked oxidoreductase"/>
    <property type="match status" value="1"/>
</dbReference>
<evidence type="ECO:0000256" key="4">
    <source>
        <dbReference type="ARBA" id="ARBA00022630"/>
    </source>
</evidence>
<dbReference type="Gene3D" id="3.20.20.220">
    <property type="match status" value="1"/>
</dbReference>
<dbReference type="EMBL" id="SOIZ01000143">
    <property type="protein sequence ID" value="TET62964.1"/>
    <property type="molecule type" value="Genomic_DNA"/>
</dbReference>
<keyword evidence="5 8" id="KW-0274">FAD</keyword>
<evidence type="ECO:0000256" key="2">
    <source>
        <dbReference type="ARBA" id="ARBA00004777"/>
    </source>
</evidence>
<dbReference type="InterPro" id="IPR003171">
    <property type="entry name" value="Mehydrof_redctse-like"/>
</dbReference>
<gene>
    <name evidence="10" type="ORF">E3J48_03365</name>
</gene>
<feature type="domain" description="Methylene-tetrahydrofolate reductase C-terminal-like" evidence="9">
    <location>
        <begin position="430"/>
        <end position="523"/>
    </location>
</feature>
<keyword evidence="4 8" id="KW-0285">Flavoprotein</keyword>
<evidence type="ECO:0000256" key="3">
    <source>
        <dbReference type="ARBA" id="ARBA00006743"/>
    </source>
</evidence>
<evidence type="ECO:0000313" key="10">
    <source>
        <dbReference type="EMBL" id="TET62964.1"/>
    </source>
</evidence>
<name>A0A523W7G8_UNCAE</name>
<dbReference type="Proteomes" id="UP000319130">
    <property type="component" value="Unassembled WGS sequence"/>
</dbReference>
<dbReference type="GO" id="GO:0035999">
    <property type="term" value="P:tetrahydrofolate interconversion"/>
    <property type="evidence" value="ECO:0007669"/>
    <property type="project" value="UniProtKB-UniPathway"/>
</dbReference>
<dbReference type="CDD" id="cd00537">
    <property type="entry name" value="MTHFR"/>
    <property type="match status" value="1"/>
</dbReference>
<dbReference type="GO" id="GO:0071949">
    <property type="term" value="F:FAD binding"/>
    <property type="evidence" value="ECO:0007669"/>
    <property type="project" value="TreeGrafter"/>
</dbReference>
<comment type="cofactor">
    <cofactor evidence="1 8">
        <name>FAD</name>
        <dbReference type="ChEBI" id="CHEBI:57692"/>
    </cofactor>
</comment>
<evidence type="ECO:0000256" key="5">
    <source>
        <dbReference type="ARBA" id="ARBA00022827"/>
    </source>
</evidence>
<comment type="caution">
    <text evidence="10">The sequence shown here is derived from an EMBL/GenBank/DDBJ whole genome shotgun (WGS) entry which is preliminary data.</text>
</comment>
<dbReference type="GO" id="GO:0005829">
    <property type="term" value="C:cytosol"/>
    <property type="evidence" value="ECO:0007669"/>
    <property type="project" value="TreeGrafter"/>
</dbReference>
<dbReference type="InterPro" id="IPR022026">
    <property type="entry name" value="DUF5981"/>
</dbReference>
<keyword evidence="6 8" id="KW-0560">Oxidoreductase</keyword>
<dbReference type="PANTHER" id="PTHR45754">
    <property type="entry name" value="METHYLENETETRAHYDROFOLATE REDUCTASE"/>
    <property type="match status" value="1"/>
</dbReference>
<comment type="similarity">
    <text evidence="3 8">Belongs to the methylenetetrahydrofolate reductase family.</text>
</comment>